<keyword evidence="8" id="KW-1185">Reference proteome</keyword>
<feature type="transmembrane region" description="Helical" evidence="6">
    <location>
        <begin position="479"/>
        <end position="500"/>
    </location>
</feature>
<evidence type="ECO:0000313" key="7">
    <source>
        <dbReference type="EMBL" id="ETS77610.1"/>
    </source>
</evidence>
<feature type="transmembrane region" description="Helical" evidence="6">
    <location>
        <begin position="139"/>
        <end position="159"/>
    </location>
</feature>
<sequence>MDSAEETERAPLLAPPDRAEAGTSISTTPMPDSPPSPSDTTLPSPGEANAAVGGQHEEDTIARFLPIAFTASFAIAATSATTIYAYASITCADPARCQDEEQDRYAGVVALATTVANFFGVLAVGFLRPWTESHPKLGLYFWILCRATGIAILAVGVLVRNINVAIAGRVFDGLATDNILHYALAAVYLRTKMPGRFSQLMGTSLGLYMVGMSLSPTIVTLLPSFIVSFVVAIALLGLSLLYLCFLVPPLARGPERGCPARPVQQETHPNSTRTSFLEPVFYFHREPIVALPGLAVLLYNSAQAYLFPVIMVHAALRYGFTSTENGYLISLAAATSSVYLLVTLYIVPRVRSRFRIDRRGAAGEAAAPSSRKTYSENSRLGRGRYYFNADLSYALLSMSIQLAVLPLFPMVHSAGSIYGLVVLVALGLAAPSFIKSYAVLGATDKGSAVAGMAVTESAGGLLSPIILGAIQSMDGQGSVFFVASSLVGAAMLCLLATLCLGSM</sequence>
<dbReference type="InterPro" id="IPR036259">
    <property type="entry name" value="MFS_trans_sf"/>
</dbReference>
<evidence type="ECO:0000256" key="3">
    <source>
        <dbReference type="ARBA" id="ARBA00022989"/>
    </source>
</evidence>
<dbReference type="GO" id="GO:0022857">
    <property type="term" value="F:transmembrane transporter activity"/>
    <property type="evidence" value="ECO:0007669"/>
    <property type="project" value="TreeGrafter"/>
</dbReference>
<feature type="transmembrane region" description="Helical" evidence="6">
    <location>
        <begin position="200"/>
        <end position="219"/>
    </location>
</feature>
<evidence type="ECO:0000256" key="6">
    <source>
        <dbReference type="SAM" id="Phobius"/>
    </source>
</evidence>
<dbReference type="InParanoid" id="W3WUU7"/>
<dbReference type="EMBL" id="KI912115">
    <property type="protein sequence ID" value="ETS77610.1"/>
    <property type="molecule type" value="Genomic_DNA"/>
</dbReference>
<feature type="transmembrane region" description="Helical" evidence="6">
    <location>
        <begin position="64"/>
        <end position="87"/>
    </location>
</feature>
<dbReference type="GO" id="GO:0016020">
    <property type="term" value="C:membrane"/>
    <property type="evidence" value="ECO:0007669"/>
    <property type="project" value="UniProtKB-SubCell"/>
</dbReference>
<keyword evidence="4 6" id="KW-0472">Membrane</keyword>
<feature type="region of interest" description="Disordered" evidence="5">
    <location>
        <begin position="1"/>
        <end position="53"/>
    </location>
</feature>
<name>W3WUU7_PESFW</name>
<dbReference type="GeneID" id="19274685"/>
<evidence type="ECO:0008006" key="9">
    <source>
        <dbReference type="Google" id="ProtNLM"/>
    </source>
</evidence>
<gene>
    <name evidence="7" type="ORF">PFICI_09672</name>
</gene>
<protein>
    <recommendedName>
        <fullName evidence="9">Major facilitator superfamily (MFS) profile domain-containing protein</fullName>
    </recommendedName>
</protein>
<feature type="transmembrane region" description="Helical" evidence="6">
    <location>
        <begin position="108"/>
        <end position="127"/>
    </location>
</feature>
<dbReference type="RefSeq" id="XP_007836444.1">
    <property type="nucleotide sequence ID" value="XM_007838253.1"/>
</dbReference>
<proteinExistence type="predicted"/>
<dbReference type="Gene3D" id="1.20.1250.20">
    <property type="entry name" value="MFS general substrate transporter like domains"/>
    <property type="match status" value="1"/>
</dbReference>
<dbReference type="HOGENOM" id="CLU_571332_0_0_1"/>
<dbReference type="PANTHER" id="PTHR23507">
    <property type="entry name" value="ZGC:174356"/>
    <property type="match status" value="1"/>
</dbReference>
<organism evidence="7 8">
    <name type="scientific">Pestalotiopsis fici (strain W106-1 / CGMCC3.15140)</name>
    <dbReference type="NCBI Taxonomy" id="1229662"/>
    <lineage>
        <taxon>Eukaryota</taxon>
        <taxon>Fungi</taxon>
        <taxon>Dikarya</taxon>
        <taxon>Ascomycota</taxon>
        <taxon>Pezizomycotina</taxon>
        <taxon>Sordariomycetes</taxon>
        <taxon>Xylariomycetidae</taxon>
        <taxon>Amphisphaeriales</taxon>
        <taxon>Sporocadaceae</taxon>
        <taxon>Pestalotiopsis</taxon>
    </lineage>
</organism>
<dbReference type="AlphaFoldDB" id="W3WUU7"/>
<evidence type="ECO:0000256" key="5">
    <source>
        <dbReference type="SAM" id="MobiDB-lite"/>
    </source>
</evidence>
<dbReference type="eggNOG" id="ENOG502SJC4">
    <property type="taxonomic scope" value="Eukaryota"/>
</dbReference>
<feature type="transmembrane region" description="Helical" evidence="6">
    <location>
        <begin position="417"/>
        <end position="434"/>
    </location>
</feature>
<dbReference type="Proteomes" id="UP000030651">
    <property type="component" value="Unassembled WGS sequence"/>
</dbReference>
<evidence type="ECO:0000256" key="2">
    <source>
        <dbReference type="ARBA" id="ARBA00022692"/>
    </source>
</evidence>
<reference evidence="8" key="1">
    <citation type="journal article" date="2015" name="BMC Genomics">
        <title>Genomic and transcriptomic analysis of the endophytic fungus Pestalotiopsis fici reveals its lifestyle and high potential for synthesis of natural products.</title>
        <authorList>
            <person name="Wang X."/>
            <person name="Zhang X."/>
            <person name="Liu L."/>
            <person name="Xiang M."/>
            <person name="Wang W."/>
            <person name="Sun X."/>
            <person name="Che Y."/>
            <person name="Guo L."/>
            <person name="Liu G."/>
            <person name="Guo L."/>
            <person name="Wang C."/>
            <person name="Yin W.B."/>
            <person name="Stadler M."/>
            <person name="Zhang X."/>
            <person name="Liu X."/>
        </authorList>
    </citation>
    <scope>NUCLEOTIDE SEQUENCE [LARGE SCALE GENOMIC DNA]</scope>
    <source>
        <strain evidence="8">W106-1 / CGMCC3.15140</strain>
    </source>
</reference>
<feature type="transmembrane region" description="Helical" evidence="6">
    <location>
        <begin position="225"/>
        <end position="247"/>
    </location>
</feature>
<dbReference type="KEGG" id="pfy:PFICI_09672"/>
<feature type="transmembrane region" description="Helical" evidence="6">
    <location>
        <begin position="391"/>
        <end position="411"/>
    </location>
</feature>
<dbReference type="OMA" id="TIYAYAN"/>
<keyword evidence="2 6" id="KW-0812">Transmembrane</keyword>
<dbReference type="OrthoDB" id="5425648at2759"/>
<evidence type="ECO:0000256" key="4">
    <source>
        <dbReference type="ARBA" id="ARBA00023136"/>
    </source>
</evidence>
<comment type="subcellular location">
    <subcellularLocation>
        <location evidence="1">Membrane</location>
        <topology evidence="1">Multi-pass membrane protein</topology>
    </subcellularLocation>
</comment>
<dbReference type="PANTHER" id="PTHR23507:SF1">
    <property type="entry name" value="FI18259P1-RELATED"/>
    <property type="match status" value="1"/>
</dbReference>
<feature type="transmembrane region" description="Helical" evidence="6">
    <location>
        <begin position="446"/>
        <end position="467"/>
    </location>
</feature>
<evidence type="ECO:0000313" key="8">
    <source>
        <dbReference type="Proteomes" id="UP000030651"/>
    </source>
</evidence>
<accession>W3WUU7</accession>
<keyword evidence="3 6" id="KW-1133">Transmembrane helix</keyword>
<feature type="transmembrane region" description="Helical" evidence="6">
    <location>
        <begin position="327"/>
        <end position="347"/>
    </location>
</feature>
<feature type="transmembrane region" description="Helical" evidence="6">
    <location>
        <begin position="288"/>
        <end position="307"/>
    </location>
</feature>
<evidence type="ECO:0000256" key="1">
    <source>
        <dbReference type="ARBA" id="ARBA00004141"/>
    </source>
</evidence>
<dbReference type="SUPFAM" id="SSF103473">
    <property type="entry name" value="MFS general substrate transporter"/>
    <property type="match status" value="1"/>
</dbReference>